<feature type="non-terminal residue" evidence="2">
    <location>
        <position position="190"/>
    </location>
</feature>
<accession>X1HKS8</accession>
<reference evidence="2" key="1">
    <citation type="journal article" date="2014" name="Front. Microbiol.">
        <title>High frequency of phylogenetically diverse reductive dehalogenase-homologous genes in deep subseafloor sedimentary metagenomes.</title>
        <authorList>
            <person name="Kawai M."/>
            <person name="Futagami T."/>
            <person name="Toyoda A."/>
            <person name="Takaki Y."/>
            <person name="Nishi S."/>
            <person name="Hori S."/>
            <person name="Arai W."/>
            <person name="Tsubouchi T."/>
            <person name="Morono Y."/>
            <person name="Uchiyama I."/>
            <person name="Ito T."/>
            <person name="Fujiyama A."/>
            <person name="Inagaki F."/>
            <person name="Takami H."/>
        </authorList>
    </citation>
    <scope>NUCLEOTIDE SEQUENCE</scope>
    <source>
        <strain evidence="2">Expedition CK06-06</strain>
    </source>
</reference>
<dbReference type="AlphaFoldDB" id="X1HKS8"/>
<proteinExistence type="predicted"/>
<name>X1HKS8_9ZZZZ</name>
<gene>
    <name evidence="2" type="ORF">S03H2_43400</name>
</gene>
<feature type="compositionally biased region" description="Basic and acidic residues" evidence="1">
    <location>
        <begin position="162"/>
        <end position="190"/>
    </location>
</feature>
<sequence length="190" mass="22466">MPENNGEGFEELVKKRQDLGDKLKKLEKKKETAKEKIYLKVKTDYEKRLEDINRAIKEQASFAEERVSKLQEEEEVLKEKRESYADRVAELKLRFELGEFEEAEYDDILEEEEKKLGEIDKSLDNIKDEIVSMEGLIKEKKNEKLEVAEEVKAKEIDEEVTEEKLPEAAEVEREKAEEKEEEERVNVQEK</sequence>
<evidence type="ECO:0000313" key="2">
    <source>
        <dbReference type="EMBL" id="GAH70067.1"/>
    </source>
</evidence>
<dbReference type="EMBL" id="BARU01027072">
    <property type="protein sequence ID" value="GAH70067.1"/>
    <property type="molecule type" value="Genomic_DNA"/>
</dbReference>
<evidence type="ECO:0000256" key="1">
    <source>
        <dbReference type="SAM" id="MobiDB-lite"/>
    </source>
</evidence>
<feature type="region of interest" description="Disordered" evidence="1">
    <location>
        <begin position="157"/>
        <end position="190"/>
    </location>
</feature>
<protein>
    <submittedName>
        <fullName evidence="2">Uncharacterized protein</fullName>
    </submittedName>
</protein>
<comment type="caution">
    <text evidence="2">The sequence shown here is derived from an EMBL/GenBank/DDBJ whole genome shotgun (WGS) entry which is preliminary data.</text>
</comment>
<organism evidence="2">
    <name type="scientific">marine sediment metagenome</name>
    <dbReference type="NCBI Taxonomy" id="412755"/>
    <lineage>
        <taxon>unclassified sequences</taxon>
        <taxon>metagenomes</taxon>
        <taxon>ecological metagenomes</taxon>
    </lineage>
</organism>